<proteinExistence type="predicted"/>
<protein>
    <submittedName>
        <fullName evidence="1">Uncharacterized protein</fullName>
    </submittedName>
</protein>
<name>A0A0F9T3Z0_9ZZZZ</name>
<reference evidence="1" key="1">
    <citation type="journal article" date="2015" name="Nature">
        <title>Complex archaea that bridge the gap between prokaryotes and eukaryotes.</title>
        <authorList>
            <person name="Spang A."/>
            <person name="Saw J.H."/>
            <person name="Jorgensen S.L."/>
            <person name="Zaremba-Niedzwiedzka K."/>
            <person name="Martijn J."/>
            <person name="Lind A.E."/>
            <person name="van Eijk R."/>
            <person name="Schleper C."/>
            <person name="Guy L."/>
            <person name="Ettema T.J."/>
        </authorList>
    </citation>
    <scope>NUCLEOTIDE SEQUENCE</scope>
</reference>
<organism evidence="1">
    <name type="scientific">marine sediment metagenome</name>
    <dbReference type="NCBI Taxonomy" id="412755"/>
    <lineage>
        <taxon>unclassified sequences</taxon>
        <taxon>metagenomes</taxon>
        <taxon>ecological metagenomes</taxon>
    </lineage>
</organism>
<dbReference type="EMBL" id="LAZR01000336">
    <property type="protein sequence ID" value="KKN73884.1"/>
    <property type="molecule type" value="Genomic_DNA"/>
</dbReference>
<accession>A0A0F9T3Z0</accession>
<comment type="caution">
    <text evidence="1">The sequence shown here is derived from an EMBL/GenBank/DDBJ whole genome shotgun (WGS) entry which is preliminary data.</text>
</comment>
<gene>
    <name evidence="1" type="ORF">LCGC14_0396860</name>
</gene>
<sequence>MAGKGGIQYDLSLVRTDTTTEVGFMLDKDKNGRLRYERVTDPQLAQQFFTGSPDLGKMEPQKEISINQANFEAGFGQEFYSSAGVNEFRYYQSLGVDARFKNNLICGPKATAITLTDYSASITDGGLELWDDVNTLTNWPFASTFATLSREATTVRTGTYSAKISTQNDVNAYGEISQSLTWNNKYRDVEVKVSVYVYQKTTGATTVIKIYDGQGTTTGATIATTNSWAELTCTRTIDAAATELTIQIRTSYVSAAHIAYIDDITWSAPVHGNPVAFAEFNNVWYMAYGDVLVKLNGTGNGWTFVWSSGGTTITDLEPFVDDNLYVCLGSTAAKYYYMNTSESFTQSTLADGFAEYMADVRGTMHKVVLANEIKKATDPTNAGSWGTAITVGSTYTDITDIIAEQDIVYIGKEDMAYYLDTSDNDIALAEEIQAMAKSKNCKNMIAWHRSVYVPLGESSLGEYASDGTWTWRSPTRFSTNLANFSGNIQALTGDEEHLFAILDNSANLEILAGQIKTVEGTDTFVWHPFQEITLTGAEVAGVTSVYKRRLWIASTASSDSVYYLPLPTKYGDVTGDTDMEFQTGGTLATSWYHSNLRADPKSYWSMTVEGEGFDANNYITVDYQTYYTALTGTWTNLGNFTTSPSQTRYFPTTGVTGRMIRFRFTIVTNSTSTTPKMTNFNCRGVWRPTRRSLVMAVVKLGDNIPTKNGTQPSENYQSMKDCIVEAYDQVEHNKFYDIDSVNATGSRTVKWVNVLYAREIDLKFTQGKLKPDSKYELLLEEITTS</sequence>
<evidence type="ECO:0000313" key="1">
    <source>
        <dbReference type="EMBL" id="KKN73884.1"/>
    </source>
</evidence>
<dbReference type="AlphaFoldDB" id="A0A0F9T3Z0"/>